<dbReference type="Proteomes" id="UP001497516">
    <property type="component" value="Chromosome 1"/>
</dbReference>
<keyword evidence="1" id="KW-0812">Transmembrane</keyword>
<evidence type="ECO:0000256" key="1">
    <source>
        <dbReference type="SAM" id="Phobius"/>
    </source>
</evidence>
<dbReference type="EMBL" id="OZ034813">
    <property type="protein sequence ID" value="CAL1354605.1"/>
    <property type="molecule type" value="Genomic_DNA"/>
</dbReference>
<proteinExistence type="predicted"/>
<keyword evidence="1" id="KW-0472">Membrane</keyword>
<organism evidence="2 3">
    <name type="scientific">Linum trigynum</name>
    <dbReference type="NCBI Taxonomy" id="586398"/>
    <lineage>
        <taxon>Eukaryota</taxon>
        <taxon>Viridiplantae</taxon>
        <taxon>Streptophyta</taxon>
        <taxon>Embryophyta</taxon>
        <taxon>Tracheophyta</taxon>
        <taxon>Spermatophyta</taxon>
        <taxon>Magnoliopsida</taxon>
        <taxon>eudicotyledons</taxon>
        <taxon>Gunneridae</taxon>
        <taxon>Pentapetalae</taxon>
        <taxon>rosids</taxon>
        <taxon>fabids</taxon>
        <taxon>Malpighiales</taxon>
        <taxon>Linaceae</taxon>
        <taxon>Linum</taxon>
    </lineage>
</organism>
<gene>
    <name evidence="2" type="ORF">LTRI10_LOCUS2406</name>
</gene>
<evidence type="ECO:0000313" key="2">
    <source>
        <dbReference type="EMBL" id="CAL1354605.1"/>
    </source>
</evidence>
<evidence type="ECO:0000313" key="3">
    <source>
        <dbReference type="Proteomes" id="UP001497516"/>
    </source>
</evidence>
<dbReference type="AlphaFoldDB" id="A0AAV2CFW6"/>
<keyword evidence="1" id="KW-1133">Transmembrane helix</keyword>
<keyword evidence="3" id="KW-1185">Reference proteome</keyword>
<name>A0AAV2CFW6_9ROSI</name>
<feature type="transmembrane region" description="Helical" evidence="1">
    <location>
        <begin position="27"/>
        <end position="49"/>
    </location>
</feature>
<reference evidence="2 3" key="1">
    <citation type="submission" date="2024-04" db="EMBL/GenBank/DDBJ databases">
        <authorList>
            <person name="Fracassetti M."/>
        </authorList>
    </citation>
    <scope>NUCLEOTIDE SEQUENCE [LARGE SCALE GENOMIC DNA]</scope>
</reference>
<feature type="transmembrane region" description="Helical" evidence="1">
    <location>
        <begin position="61"/>
        <end position="78"/>
    </location>
</feature>
<accession>A0AAV2CFW6</accession>
<protein>
    <submittedName>
        <fullName evidence="2">Uncharacterized protein</fullName>
    </submittedName>
</protein>
<sequence length="112" mass="12370">MLLPPIFIVLSSFSSKGATTRSSKLLLFSTLTFSSFSFLPCLFVDKVLVVKKSYIVHHDNITAILCLFSYGIVIAYVWDVQVDPKQAKLFSSDTIYVGLVVHVVVHCNPATA</sequence>